<keyword evidence="13" id="KW-0732">Signal</keyword>
<feature type="domain" description="TonB-dependent receptor-like beta-barrel" evidence="14">
    <location>
        <begin position="234"/>
        <end position="628"/>
    </location>
</feature>
<feature type="chain" id="PRO_5026989758" evidence="13">
    <location>
        <begin position="23"/>
        <end position="659"/>
    </location>
</feature>
<comment type="similarity">
    <text evidence="2 10 11">Belongs to the TonB-dependent receptor family.</text>
</comment>
<feature type="signal peptide" evidence="13">
    <location>
        <begin position="1"/>
        <end position="22"/>
    </location>
</feature>
<dbReference type="InterPro" id="IPR037066">
    <property type="entry name" value="Plug_dom_sf"/>
</dbReference>
<feature type="region of interest" description="Disordered" evidence="12">
    <location>
        <begin position="202"/>
        <end position="231"/>
    </location>
</feature>
<dbReference type="GO" id="GO:0009279">
    <property type="term" value="C:cell outer membrane"/>
    <property type="evidence" value="ECO:0007669"/>
    <property type="project" value="UniProtKB-SubCell"/>
</dbReference>
<dbReference type="Pfam" id="PF07715">
    <property type="entry name" value="Plug"/>
    <property type="match status" value="1"/>
</dbReference>
<keyword evidence="6 11" id="KW-0798">TonB box</keyword>
<comment type="caution">
    <text evidence="16">The sequence shown here is derived from an EMBL/GenBank/DDBJ whole genome shotgun (WGS) entry which is preliminary data.</text>
</comment>
<keyword evidence="4 10" id="KW-1134">Transmembrane beta strand</keyword>
<reference evidence="16 17" key="1">
    <citation type="submission" date="2019-11" db="EMBL/GenBank/DDBJ databases">
        <title>Type strains purchased from KCTC, JCM and DSMZ.</title>
        <authorList>
            <person name="Lu H."/>
        </authorList>
    </citation>
    <scope>NUCLEOTIDE SEQUENCE [LARGE SCALE GENOMIC DNA]</scope>
    <source>
        <strain evidence="16 17">JCM 31587</strain>
    </source>
</reference>
<evidence type="ECO:0000256" key="3">
    <source>
        <dbReference type="ARBA" id="ARBA00022448"/>
    </source>
</evidence>
<dbReference type="InterPro" id="IPR036942">
    <property type="entry name" value="Beta-barrel_TonB_sf"/>
</dbReference>
<dbReference type="PANTHER" id="PTHR30069:SF40">
    <property type="entry name" value="TONB-DEPENDENT RECEPTOR NMB0964-RELATED"/>
    <property type="match status" value="1"/>
</dbReference>
<accession>A0A6L6QLT2</accession>
<protein>
    <submittedName>
        <fullName evidence="16">TonB-dependent receptor</fullName>
    </submittedName>
</protein>
<dbReference type="EMBL" id="WNKX01000015">
    <property type="protein sequence ID" value="MTW12666.1"/>
    <property type="molecule type" value="Genomic_DNA"/>
</dbReference>
<feature type="domain" description="TonB-dependent receptor plug" evidence="15">
    <location>
        <begin position="46"/>
        <end position="146"/>
    </location>
</feature>
<comment type="subcellular location">
    <subcellularLocation>
        <location evidence="1 10">Cell outer membrane</location>
        <topology evidence="1 10">Multi-pass membrane protein</topology>
    </subcellularLocation>
</comment>
<keyword evidence="3 10" id="KW-0813">Transport</keyword>
<evidence type="ECO:0000256" key="6">
    <source>
        <dbReference type="ARBA" id="ARBA00023077"/>
    </source>
</evidence>
<evidence type="ECO:0000256" key="2">
    <source>
        <dbReference type="ARBA" id="ARBA00009810"/>
    </source>
</evidence>
<dbReference type="RefSeq" id="WP_155455593.1">
    <property type="nucleotide sequence ID" value="NZ_WNKX01000015.1"/>
</dbReference>
<dbReference type="OrthoDB" id="9795928at2"/>
<evidence type="ECO:0000313" key="17">
    <source>
        <dbReference type="Proteomes" id="UP000472320"/>
    </source>
</evidence>
<dbReference type="InterPro" id="IPR012910">
    <property type="entry name" value="Plug_dom"/>
</dbReference>
<dbReference type="Proteomes" id="UP000472320">
    <property type="component" value="Unassembled WGS sequence"/>
</dbReference>
<evidence type="ECO:0000256" key="12">
    <source>
        <dbReference type="SAM" id="MobiDB-lite"/>
    </source>
</evidence>
<keyword evidence="5 10" id="KW-0812">Transmembrane</keyword>
<dbReference type="Pfam" id="PF00593">
    <property type="entry name" value="TonB_dep_Rec_b-barrel"/>
    <property type="match status" value="1"/>
</dbReference>
<evidence type="ECO:0000256" key="9">
    <source>
        <dbReference type="ARBA" id="ARBA00023237"/>
    </source>
</evidence>
<evidence type="ECO:0000256" key="11">
    <source>
        <dbReference type="RuleBase" id="RU003357"/>
    </source>
</evidence>
<keyword evidence="17" id="KW-1185">Reference proteome</keyword>
<dbReference type="SUPFAM" id="SSF56935">
    <property type="entry name" value="Porins"/>
    <property type="match status" value="1"/>
</dbReference>
<evidence type="ECO:0000256" key="8">
    <source>
        <dbReference type="ARBA" id="ARBA00023170"/>
    </source>
</evidence>
<keyword evidence="9 10" id="KW-0998">Cell outer membrane</keyword>
<dbReference type="PANTHER" id="PTHR30069">
    <property type="entry name" value="TONB-DEPENDENT OUTER MEMBRANE RECEPTOR"/>
    <property type="match status" value="1"/>
</dbReference>
<name>A0A6L6QLT2_9BURK</name>
<evidence type="ECO:0000313" key="16">
    <source>
        <dbReference type="EMBL" id="MTW12666.1"/>
    </source>
</evidence>
<dbReference type="PROSITE" id="PS52016">
    <property type="entry name" value="TONB_DEPENDENT_REC_3"/>
    <property type="match status" value="1"/>
</dbReference>
<dbReference type="Gene3D" id="2.40.170.20">
    <property type="entry name" value="TonB-dependent receptor, beta-barrel domain"/>
    <property type="match status" value="1"/>
</dbReference>
<dbReference type="GO" id="GO:0015344">
    <property type="term" value="F:siderophore uptake transmembrane transporter activity"/>
    <property type="evidence" value="ECO:0007669"/>
    <property type="project" value="TreeGrafter"/>
</dbReference>
<evidence type="ECO:0000259" key="14">
    <source>
        <dbReference type="Pfam" id="PF00593"/>
    </source>
</evidence>
<proteinExistence type="inferred from homology"/>
<dbReference type="AlphaFoldDB" id="A0A6L6QLT2"/>
<organism evidence="16 17">
    <name type="scientific">Massilia eburnea</name>
    <dbReference type="NCBI Taxonomy" id="1776165"/>
    <lineage>
        <taxon>Bacteria</taxon>
        <taxon>Pseudomonadati</taxon>
        <taxon>Pseudomonadota</taxon>
        <taxon>Betaproteobacteria</taxon>
        <taxon>Burkholderiales</taxon>
        <taxon>Oxalobacteraceae</taxon>
        <taxon>Telluria group</taxon>
        <taxon>Massilia</taxon>
    </lineage>
</organism>
<dbReference type="InterPro" id="IPR039426">
    <property type="entry name" value="TonB-dep_rcpt-like"/>
</dbReference>
<evidence type="ECO:0000259" key="15">
    <source>
        <dbReference type="Pfam" id="PF07715"/>
    </source>
</evidence>
<keyword evidence="7 10" id="KW-0472">Membrane</keyword>
<evidence type="ECO:0000256" key="13">
    <source>
        <dbReference type="SAM" id="SignalP"/>
    </source>
</evidence>
<dbReference type="GO" id="GO:0044718">
    <property type="term" value="P:siderophore transmembrane transport"/>
    <property type="evidence" value="ECO:0007669"/>
    <property type="project" value="TreeGrafter"/>
</dbReference>
<keyword evidence="8 16" id="KW-0675">Receptor</keyword>
<dbReference type="Gene3D" id="2.170.130.10">
    <property type="entry name" value="TonB-dependent receptor, plug domain"/>
    <property type="match status" value="1"/>
</dbReference>
<evidence type="ECO:0000256" key="1">
    <source>
        <dbReference type="ARBA" id="ARBA00004571"/>
    </source>
</evidence>
<sequence length="659" mass="70188">MNFKYSLLAGAVLSAVSAIAHADDGDVTKVVVTANPFHQGETEQILVPAKVLSGDELRDKMSNSLGDTLSSELGVSTSAFGAGSSRPIIRGLEGARVKMLENGMAVSDVSGLSNDHAVSAEGAVAHQIEILRGPASLMYGSGAIGGLVNVVNERIPPALEPKLTGQVETRYSSVDDGTATSGTIDGAVGKLALHVDANTRQSGDYKIPGNRVEGDPDSASGRLPHSGTHEKGAGFGGSYIDGWGYVGASVSSLDNKYGIPTAEGSAIDQHQVRYDFDSLFKNPLPGIESAKFKAGYTDYHHAELGDDGQPEVKFKNRSVETRADAVHKAIDGWHGTFGVQTELTHFSALSAQGGPDTVPVTRSNSSAGFLVEEKEWGPVRVNAGVRLEHVKREPVSGLDRSFSLQSGALGALWSFTPGYATGLTLSRAQRAPSTEELYSGGPHDATITYDVGDPNLSKETSRNVEFSLQKTAGLIRWKANLFRNSISDFIYGHVTGRMLDEEGQDGGEFRQRIFSQGDATIRGAEAEIEYNPLAMGLNGRLFADTSHGDLKNAGSLPLQPASRVGASIGYRTPVWRAGATWIHAQAQDRLASFETAPTGSYNQVSANLSYTQKLADMDLTWFVLAKNLLNEDIRVSTSLLKDVSPLPGRSFVFGVRAKF</sequence>
<evidence type="ECO:0000256" key="4">
    <source>
        <dbReference type="ARBA" id="ARBA00022452"/>
    </source>
</evidence>
<gene>
    <name evidence="16" type="ORF">GM658_18815</name>
</gene>
<evidence type="ECO:0000256" key="7">
    <source>
        <dbReference type="ARBA" id="ARBA00023136"/>
    </source>
</evidence>
<evidence type="ECO:0000256" key="10">
    <source>
        <dbReference type="PROSITE-ProRule" id="PRU01360"/>
    </source>
</evidence>
<dbReference type="InterPro" id="IPR000531">
    <property type="entry name" value="Beta-barrel_TonB"/>
</dbReference>
<evidence type="ECO:0000256" key="5">
    <source>
        <dbReference type="ARBA" id="ARBA00022692"/>
    </source>
</evidence>